<gene>
    <name evidence="11" type="ORF">KHY36_05295</name>
</gene>
<dbReference type="Gene3D" id="2.60.120.200">
    <property type="match status" value="1"/>
</dbReference>
<feature type="domain" description="Glycosyl hydrolase family 59 catalytic" evidence="9">
    <location>
        <begin position="345"/>
        <end position="675"/>
    </location>
</feature>
<dbReference type="Gene3D" id="3.20.20.80">
    <property type="entry name" value="Glycosidases"/>
    <property type="match status" value="1"/>
</dbReference>
<protein>
    <recommendedName>
        <fullName evidence="2">galactosylceramidase</fullName>
        <ecNumber evidence="2">3.2.1.46</ecNumber>
    </recommendedName>
    <alternativeName>
        <fullName evidence="5">Galactosylceramidase</fullName>
    </alternativeName>
</protein>
<evidence type="ECO:0000256" key="7">
    <source>
        <dbReference type="SAM" id="Phobius"/>
    </source>
</evidence>
<dbReference type="EC" id="3.2.1.46" evidence="2"/>
<dbReference type="SUPFAM" id="SSF51445">
    <property type="entry name" value="(Trans)glycosidases"/>
    <property type="match status" value="1"/>
</dbReference>
<keyword evidence="4" id="KW-0443">Lipid metabolism</keyword>
<evidence type="ECO:0000256" key="2">
    <source>
        <dbReference type="ARBA" id="ARBA00012657"/>
    </source>
</evidence>
<dbReference type="PANTHER" id="PTHR15172">
    <property type="entry name" value="GALACTOCEREBROSIDASE"/>
    <property type="match status" value="1"/>
</dbReference>
<keyword evidence="4" id="KW-0442">Lipid degradation</keyword>
<dbReference type="GO" id="GO:0005764">
    <property type="term" value="C:lysosome"/>
    <property type="evidence" value="ECO:0007669"/>
    <property type="project" value="TreeGrafter"/>
</dbReference>
<dbReference type="InterPro" id="IPR049161">
    <property type="entry name" value="GH59_cat"/>
</dbReference>
<keyword evidence="8" id="KW-0732">Signal</keyword>
<dbReference type="GO" id="GO:0006683">
    <property type="term" value="P:galactosylceramide catabolic process"/>
    <property type="evidence" value="ECO:0007669"/>
    <property type="project" value="InterPro"/>
</dbReference>
<evidence type="ECO:0000256" key="5">
    <source>
        <dbReference type="ARBA" id="ARBA00033098"/>
    </source>
</evidence>
<evidence type="ECO:0000313" key="12">
    <source>
        <dbReference type="Proteomes" id="UP000759273"/>
    </source>
</evidence>
<dbReference type="InterPro" id="IPR013320">
    <property type="entry name" value="ConA-like_dom_sf"/>
</dbReference>
<evidence type="ECO:0000259" key="9">
    <source>
        <dbReference type="Pfam" id="PF02057"/>
    </source>
</evidence>
<dbReference type="Pfam" id="PF02057">
    <property type="entry name" value="Glyco_hydro_59"/>
    <property type="match status" value="1"/>
</dbReference>
<evidence type="ECO:0000256" key="3">
    <source>
        <dbReference type="ARBA" id="ARBA00022919"/>
    </source>
</evidence>
<dbReference type="PANTHER" id="PTHR15172:SF1">
    <property type="entry name" value="GALACTOCEREBROSIDASE"/>
    <property type="match status" value="1"/>
</dbReference>
<dbReference type="SUPFAM" id="SSF49899">
    <property type="entry name" value="Concanavalin A-like lectins/glucanases"/>
    <property type="match status" value="1"/>
</dbReference>
<evidence type="ECO:0000256" key="4">
    <source>
        <dbReference type="ARBA" id="ARBA00022963"/>
    </source>
</evidence>
<evidence type="ECO:0000256" key="1">
    <source>
        <dbReference type="ARBA" id="ARBA00005637"/>
    </source>
</evidence>
<keyword evidence="7" id="KW-0472">Membrane</keyword>
<dbReference type="Proteomes" id="UP000759273">
    <property type="component" value="Unassembled WGS sequence"/>
</dbReference>
<proteinExistence type="inferred from homology"/>
<dbReference type="Gene3D" id="2.60.120.260">
    <property type="entry name" value="Galactose-binding domain-like"/>
    <property type="match status" value="1"/>
</dbReference>
<comment type="similarity">
    <text evidence="1">Belongs to the glycosyl hydrolase 59 family.</text>
</comment>
<evidence type="ECO:0000256" key="6">
    <source>
        <dbReference type="SAM" id="MobiDB-lite"/>
    </source>
</evidence>
<accession>A0A943D891</accession>
<dbReference type="Pfam" id="PF07532">
    <property type="entry name" value="Big_4"/>
    <property type="match status" value="1"/>
</dbReference>
<dbReference type="EMBL" id="JAGZGG010000008">
    <property type="protein sequence ID" value="MBS5331930.1"/>
    <property type="molecule type" value="Genomic_DNA"/>
</dbReference>
<dbReference type="Gene3D" id="2.60.120.560">
    <property type="entry name" value="Exo-inulinase, domain 1"/>
    <property type="match status" value="1"/>
</dbReference>
<comment type="caution">
    <text evidence="11">The sequence shown here is derived from an EMBL/GenBank/DDBJ whole genome shotgun (WGS) entry which is preliminary data.</text>
</comment>
<feature type="compositionally biased region" description="Low complexity" evidence="6">
    <location>
        <begin position="1589"/>
        <end position="1624"/>
    </location>
</feature>
<evidence type="ECO:0000256" key="8">
    <source>
        <dbReference type="SAM" id="SignalP"/>
    </source>
</evidence>
<dbReference type="InterPro" id="IPR013785">
    <property type="entry name" value="Aldolase_TIM"/>
</dbReference>
<dbReference type="InterPro" id="IPR017853">
    <property type="entry name" value="GH"/>
</dbReference>
<dbReference type="InterPro" id="IPR011081">
    <property type="entry name" value="Big_4"/>
</dbReference>
<feature type="domain" description="Bacterial Ig-like" evidence="10">
    <location>
        <begin position="1184"/>
        <end position="1228"/>
    </location>
</feature>
<name>A0A943D891_9FIRM</name>
<dbReference type="GO" id="GO:0016020">
    <property type="term" value="C:membrane"/>
    <property type="evidence" value="ECO:0007669"/>
    <property type="project" value="GOC"/>
</dbReference>
<feature type="chain" id="PRO_5038110697" description="galactosylceramidase" evidence="8">
    <location>
        <begin position="32"/>
        <end position="1676"/>
    </location>
</feature>
<dbReference type="GO" id="GO:0004336">
    <property type="term" value="F:galactosylceramidase activity"/>
    <property type="evidence" value="ECO:0007669"/>
    <property type="project" value="UniProtKB-EC"/>
</dbReference>
<keyword evidence="3" id="KW-0746">Sphingolipid metabolism</keyword>
<dbReference type="Gene3D" id="3.20.20.70">
    <property type="entry name" value="Aldolase class I"/>
    <property type="match status" value="1"/>
</dbReference>
<feature type="transmembrane region" description="Helical" evidence="7">
    <location>
        <begin position="1648"/>
        <end position="1668"/>
    </location>
</feature>
<keyword evidence="7" id="KW-0812">Transmembrane</keyword>
<reference evidence="11" key="1">
    <citation type="submission" date="2021-02" db="EMBL/GenBank/DDBJ databases">
        <title>Infant gut strain persistence is associated with maternal origin, phylogeny, and functional potential including surface adhesion and iron acquisition.</title>
        <authorList>
            <person name="Lou Y.C."/>
        </authorList>
    </citation>
    <scope>NUCLEOTIDE SEQUENCE</scope>
    <source>
        <strain evidence="11">L3_101_000M1_dasL3_101_000M1_concoct_87</strain>
    </source>
</reference>
<organism evidence="11 12">
    <name type="scientific">Subdoligranulum variabile</name>
    <dbReference type="NCBI Taxonomy" id="214851"/>
    <lineage>
        <taxon>Bacteria</taxon>
        <taxon>Bacillati</taxon>
        <taxon>Bacillota</taxon>
        <taxon>Clostridia</taxon>
        <taxon>Eubacteriales</taxon>
        <taxon>Oscillospiraceae</taxon>
        <taxon>Subdoligranulum</taxon>
    </lineage>
</organism>
<keyword evidence="7" id="KW-1133">Transmembrane helix</keyword>
<evidence type="ECO:0000313" key="11">
    <source>
        <dbReference type="EMBL" id="MBS5331930.1"/>
    </source>
</evidence>
<feature type="region of interest" description="Disordered" evidence="6">
    <location>
        <begin position="1569"/>
        <end position="1624"/>
    </location>
</feature>
<feature type="signal peptide" evidence="8">
    <location>
        <begin position="1"/>
        <end position="31"/>
    </location>
</feature>
<feature type="region of interest" description="Disordered" evidence="6">
    <location>
        <begin position="36"/>
        <end position="105"/>
    </location>
</feature>
<sequence length="1676" mass="177737">MRKAKRRCQQLVAAAMCVGMLAGMVPTQVFAEEAQPAAAIAQQEQAPAPSANETETPAPTEEPAAKQTPAPAEEPAAEQTPAPAEEPAAEETAAQAAEVMSAAVQDSENENFGKVLEDQDLVAVRSGASLVESLSTGKQVKVTAEWISGSNSAVDGGGALQEGDAFFKRSRFTLYANVKFDAAHDNTSALLVGSDAGANFRIVPCKTDGTAVLKVNNGTEHKLSKAMTAGEWNALALVYAENDTEGTVAVYLNGEEVLPATGIGFKLSEKSGIVGAVGATFGTGFMRTGLYDELVVTGAADAEAAKVETAARKAAADAVVAVDGVVTVTGAEVEQAAQNVNGWTYKGLGMLNGNSTSNLLLDYKAESPDAYWAMMRYLFGGDYPLFSNIKMEMGNDGNNSTGAEACTMRYEDEEADASRSPGFVMAADAKTINPNVKVSILRWGCPNWVNAYKGTDWYAANYKWYKETIFDAYEKYGYVVDYINPDTNETGNPDSGIIKYFANAIANETDFPEYFTEEAKQAYRSIKIVASDENKGLKIVPMMRGDKDLYDAVDAIGFHYRTNATDDYIKMADVDDKEVWYSEGCATFGYSELQENKTAEYGAGTIGGYQSPLALLDSFPNAFVGSRRTMYMFQPAIGAFYEGIQYGHKELLSARDPWSGYIHYDPVLYMLGHITKFAKTGWENASNTAGIWRVLPGATFASFGASSNEHATAGIDGNASYMTLAAPDKQNFSTVFVNNTRNEKTFAVKLSDMALKAEALHIWTTATDSYMQKGEDAKIEGGIAYVTVPAYSVVTATTLDTEPERFPTEDGSGDYIQTATRAVLDTDATGKKADTADDYLYADNFDYKEEELNYIVDRGNEPRYMLDTHGAWIVENGRLKQENAAGVTQWNGGDPATIVGDWRWMDYSASVDMELPNADANRYERLTIRAQTGMNWNNSGYTLELNGAGSWKLFRIGSAVASGSVAKDDAGKYNVKLIGLGDTVYAYINGTLVTSYTDANPMLSGRVKISSNWTQVYADNLEIRTVKGGIPYATAMIDGQDDGVVYEGAWAINNPGGGSADNWYRTMSEASTAGAAFTFAVDGSGFAIMGSNNGSAVIDVYVDGVMKVENAATKAAHTRGEAYILSDLAAGKHTVKVVLKSGTLKVDALNTIGNRLPAAEGAVTEVLTKLPALESYVTGSGIGSLPAAVEVKKTDGTTATLPVDWNVDMNALNANAYGAAEIQGTVKGAVNPLGEKLTVSVKIGEVIPGDTVVFIDSVAGDPAAVSGGTTESYTLYKKALGSKLLNEAFDQRKTADNDWGLVDTDAGTKGYSSTADKTATGIYGRENKAGETLTYALTLPAGSYILTSAHHEWWGQNRPMTAVVTDAEGNALSETATLNLNGSSGDILNKAVFKLDGQKTVYYTVTATGSQAPVISWLGVQRQPAETKVVVTKGLTSVPEALQNTAFTTTEKIEKELVKQLSDEISGCKVSIYDVKLMLDFGDGSLIEAEENSFPAGGMDVWFDLPDGVTAENFSQFDIEVAHMLCTRDHAGEVELLKDPELDAANGKLKVHVGSFSPFAIGWKAKPASGPVVTPGTGSTGTTPGGSTGSNTGSNTNAGNSSNTAAGNAGGTAAAASGTAKPAGAADNKAAVPAKSGLIPQTSDSFPLLPVAGIALVSLAAVGLLALLKKKKHETR</sequence>
<dbReference type="InterPro" id="IPR001286">
    <property type="entry name" value="Glyco_hydro_59"/>
</dbReference>
<evidence type="ECO:0000259" key="10">
    <source>
        <dbReference type="Pfam" id="PF07532"/>
    </source>
</evidence>